<dbReference type="Proteomes" id="UP000021369">
    <property type="component" value="Unassembled WGS sequence"/>
</dbReference>
<dbReference type="RefSeq" id="WP_037285599.1">
    <property type="nucleotide sequence ID" value="NZ_JEOB01000002.1"/>
</dbReference>
<evidence type="ECO:0000313" key="2">
    <source>
        <dbReference type="Proteomes" id="UP000021369"/>
    </source>
</evidence>
<gene>
    <name evidence="1" type="ORF">RASY3_04515</name>
</gene>
<dbReference type="Gene3D" id="1.10.150.240">
    <property type="entry name" value="Putative phosphatase, domain 2"/>
    <property type="match status" value="1"/>
</dbReference>
<dbReference type="Pfam" id="PF13419">
    <property type="entry name" value="HAD_2"/>
    <property type="match status" value="1"/>
</dbReference>
<dbReference type="SUPFAM" id="SSF56784">
    <property type="entry name" value="HAD-like"/>
    <property type="match status" value="1"/>
</dbReference>
<dbReference type="OrthoDB" id="9792518at2"/>
<dbReference type="InterPro" id="IPR041492">
    <property type="entry name" value="HAD_2"/>
</dbReference>
<dbReference type="InterPro" id="IPR023198">
    <property type="entry name" value="PGP-like_dom2"/>
</dbReference>
<dbReference type="Gene3D" id="3.40.50.1000">
    <property type="entry name" value="HAD superfamily/HAD-like"/>
    <property type="match status" value="1"/>
</dbReference>
<reference evidence="1 2" key="1">
    <citation type="submission" date="2013-06" db="EMBL/GenBank/DDBJ databases">
        <title>Rumen cellulosomics: divergent fiber-degrading strategies revealed by comparative genome-wide analysis of six Ruminococcal strains.</title>
        <authorList>
            <person name="Dassa B."/>
            <person name="Borovok I."/>
            <person name="Lamed R."/>
            <person name="Flint H."/>
            <person name="Yeoman C.J."/>
            <person name="White B."/>
            <person name="Bayer E.A."/>
        </authorList>
    </citation>
    <scope>NUCLEOTIDE SEQUENCE [LARGE SCALE GENOMIC DNA]</scope>
    <source>
        <strain evidence="1 2">SY3</strain>
    </source>
</reference>
<dbReference type="PATRIC" id="fig|1341156.4.peg.867"/>
<dbReference type="SFLD" id="SFLDG01129">
    <property type="entry name" value="C1.5:_HAD__Beta-PGM__Phosphata"/>
    <property type="match status" value="1"/>
</dbReference>
<keyword evidence="1" id="KW-0378">Hydrolase</keyword>
<dbReference type="InterPro" id="IPR036412">
    <property type="entry name" value="HAD-like_sf"/>
</dbReference>
<dbReference type="NCBIfam" id="TIGR01549">
    <property type="entry name" value="HAD-SF-IA-v1"/>
    <property type="match status" value="1"/>
</dbReference>
<dbReference type="GO" id="GO:0006281">
    <property type="term" value="P:DNA repair"/>
    <property type="evidence" value="ECO:0007669"/>
    <property type="project" value="TreeGrafter"/>
</dbReference>
<keyword evidence="2" id="KW-1185">Reference proteome</keyword>
<sequence length="214" mass="23946">MKKGILFDLDGTLWDSSEQVVRSWNKCIREKAGREEQITSEFMRSQCMGKTLPEIAALIFPDMEEAERLRILKMCSEDELDYLNALKEGLPTLYPEECEIIKALAKEYTLGIVSNCQCGYIEVYLSQIDFAECFSDIECEGNTGLSKGKNIRLMMERQGIEECVYVGDTQGDANAAKEAGVPFIHAAYGFGKADSCAAVLDDIRKLPEIVKTLL</sequence>
<dbReference type="PANTHER" id="PTHR43434">
    <property type="entry name" value="PHOSPHOGLYCOLATE PHOSPHATASE"/>
    <property type="match status" value="1"/>
</dbReference>
<dbReference type="InterPro" id="IPR006439">
    <property type="entry name" value="HAD-SF_hydro_IA"/>
</dbReference>
<proteinExistence type="predicted"/>
<dbReference type="SFLD" id="SFLDS00003">
    <property type="entry name" value="Haloacid_Dehalogenase"/>
    <property type="match status" value="1"/>
</dbReference>
<dbReference type="InterPro" id="IPR050155">
    <property type="entry name" value="HAD-like_hydrolase_sf"/>
</dbReference>
<evidence type="ECO:0000313" key="1">
    <source>
        <dbReference type="EMBL" id="EXM39244.1"/>
    </source>
</evidence>
<organism evidence="1 2">
    <name type="scientific">Ruminococcus albus SY3</name>
    <dbReference type="NCBI Taxonomy" id="1341156"/>
    <lineage>
        <taxon>Bacteria</taxon>
        <taxon>Bacillati</taxon>
        <taxon>Bacillota</taxon>
        <taxon>Clostridia</taxon>
        <taxon>Eubacteriales</taxon>
        <taxon>Oscillospiraceae</taxon>
        <taxon>Ruminococcus</taxon>
    </lineage>
</organism>
<dbReference type="PANTHER" id="PTHR43434:SF1">
    <property type="entry name" value="PHOSPHOGLYCOLATE PHOSPHATASE"/>
    <property type="match status" value="1"/>
</dbReference>
<name>A0A011UF32_RUMAL</name>
<protein>
    <submittedName>
        <fullName evidence="1">HAD family hydrolase</fullName>
    </submittedName>
</protein>
<dbReference type="AlphaFoldDB" id="A0A011UF32"/>
<dbReference type="GO" id="GO:0008967">
    <property type="term" value="F:phosphoglycolate phosphatase activity"/>
    <property type="evidence" value="ECO:0007669"/>
    <property type="project" value="TreeGrafter"/>
</dbReference>
<dbReference type="EMBL" id="JEOB01000002">
    <property type="protein sequence ID" value="EXM39244.1"/>
    <property type="molecule type" value="Genomic_DNA"/>
</dbReference>
<dbReference type="InterPro" id="IPR023214">
    <property type="entry name" value="HAD_sf"/>
</dbReference>
<accession>A0A011UF32</accession>
<comment type="caution">
    <text evidence="1">The sequence shown here is derived from an EMBL/GenBank/DDBJ whole genome shotgun (WGS) entry which is preliminary data.</text>
</comment>